<gene>
    <name evidence="1" type="ORF">S01H4_16876</name>
</gene>
<dbReference type="AlphaFoldDB" id="X0YMN8"/>
<comment type="caution">
    <text evidence="1">The sequence shown here is derived from an EMBL/GenBank/DDBJ whole genome shotgun (WGS) entry which is preliminary data.</text>
</comment>
<feature type="non-terminal residue" evidence="1">
    <location>
        <position position="135"/>
    </location>
</feature>
<sequence>MKLSKENLLIIIFFIVITPLLTMLNGCPFAPTETSEVTEETTIEEVKSTQEQTIFFQYPFKDYPIGKQPDDGLYWDCSDNDFGAYLGTWGGKVYNGFHSGEDWNLKGSEDNTIDEGKIVYAIGKGRVVKISKLSG</sequence>
<proteinExistence type="predicted"/>
<dbReference type="EMBL" id="BART01007415">
    <property type="protein sequence ID" value="GAG57554.1"/>
    <property type="molecule type" value="Genomic_DNA"/>
</dbReference>
<reference evidence="1" key="1">
    <citation type="journal article" date="2014" name="Front. Microbiol.">
        <title>High frequency of phylogenetically diverse reductive dehalogenase-homologous genes in deep subseafloor sedimentary metagenomes.</title>
        <authorList>
            <person name="Kawai M."/>
            <person name="Futagami T."/>
            <person name="Toyoda A."/>
            <person name="Takaki Y."/>
            <person name="Nishi S."/>
            <person name="Hori S."/>
            <person name="Arai W."/>
            <person name="Tsubouchi T."/>
            <person name="Morono Y."/>
            <person name="Uchiyama I."/>
            <person name="Ito T."/>
            <person name="Fujiyama A."/>
            <person name="Inagaki F."/>
            <person name="Takami H."/>
        </authorList>
    </citation>
    <scope>NUCLEOTIDE SEQUENCE</scope>
    <source>
        <strain evidence="1">Expedition CK06-06</strain>
    </source>
</reference>
<accession>X0YMN8</accession>
<evidence type="ECO:0000313" key="1">
    <source>
        <dbReference type="EMBL" id="GAG57554.1"/>
    </source>
</evidence>
<name>X0YMN8_9ZZZZ</name>
<protein>
    <submittedName>
        <fullName evidence="1">Uncharacterized protein</fullName>
    </submittedName>
</protein>
<organism evidence="1">
    <name type="scientific">marine sediment metagenome</name>
    <dbReference type="NCBI Taxonomy" id="412755"/>
    <lineage>
        <taxon>unclassified sequences</taxon>
        <taxon>metagenomes</taxon>
        <taxon>ecological metagenomes</taxon>
    </lineage>
</organism>